<name>A0A7U7I839_9GAMM</name>
<accession>A0A7U7I839</accession>
<dbReference type="AlphaFoldDB" id="A0A7U7I839"/>
<proteinExistence type="predicted"/>
<evidence type="ECO:0000313" key="2">
    <source>
        <dbReference type="Proteomes" id="UP000583387"/>
    </source>
</evidence>
<organism evidence="1 2">
    <name type="scientific">Zestomonas carbonaria</name>
    <dbReference type="NCBI Taxonomy" id="2762745"/>
    <lineage>
        <taxon>Bacteria</taxon>
        <taxon>Pseudomonadati</taxon>
        <taxon>Pseudomonadota</taxon>
        <taxon>Gammaproteobacteria</taxon>
        <taxon>Pseudomonadales</taxon>
        <taxon>Pseudomonadaceae</taxon>
        <taxon>Zestomonas</taxon>
    </lineage>
</organism>
<protein>
    <submittedName>
        <fullName evidence="1">Uncharacterized protein</fullName>
    </submittedName>
</protein>
<gene>
    <name evidence="1" type="ORF">PSEWESI4_00586</name>
</gene>
<reference evidence="1 2" key="1">
    <citation type="submission" date="2020-08" db="EMBL/GenBank/DDBJ databases">
        <authorList>
            <person name="Criscuolo A."/>
        </authorList>
    </citation>
    <scope>NUCLEOTIDE SEQUENCE [LARGE SCALE GENOMIC DNA]</scope>
    <source>
        <strain evidence="1">CIP111764</strain>
    </source>
</reference>
<dbReference type="RefSeq" id="WP_187669692.1">
    <property type="nucleotide sequence ID" value="NZ_CAJFCI010000017.1"/>
</dbReference>
<evidence type="ECO:0000313" key="1">
    <source>
        <dbReference type="EMBL" id="CAD5106326.1"/>
    </source>
</evidence>
<dbReference type="EMBL" id="CAJFCI010000017">
    <property type="protein sequence ID" value="CAD5106326.1"/>
    <property type="molecule type" value="Genomic_DNA"/>
</dbReference>
<dbReference type="Proteomes" id="UP000583387">
    <property type="component" value="Unassembled WGS sequence"/>
</dbReference>
<sequence length="47" mass="4731">MCPFCLAALTLGGSGLLAAGGLGACLLGRRRRAANPPAHGSTKHEQQ</sequence>
<keyword evidence="2" id="KW-1185">Reference proteome</keyword>
<comment type="caution">
    <text evidence="1">The sequence shown here is derived from an EMBL/GenBank/DDBJ whole genome shotgun (WGS) entry which is preliminary data.</text>
</comment>